<dbReference type="PANTHER" id="PTHR10602:SF0">
    <property type="entry name" value="EUKARYOTIC TRANSLATION INITIATION FACTOR 2 SUBUNIT 1"/>
    <property type="match status" value="1"/>
</dbReference>
<evidence type="ECO:0000256" key="4">
    <source>
        <dbReference type="ARBA" id="ARBA00022917"/>
    </source>
</evidence>
<evidence type="ECO:0000256" key="6">
    <source>
        <dbReference type="SAM" id="MobiDB-lite"/>
    </source>
</evidence>
<name>A0A8X6UL76_NEPPI</name>
<dbReference type="InterPro" id="IPR024055">
    <property type="entry name" value="TIF2_asu_C"/>
</dbReference>
<evidence type="ECO:0000313" key="8">
    <source>
        <dbReference type="EMBL" id="GFU33499.1"/>
    </source>
</evidence>
<dbReference type="AlphaFoldDB" id="A0A8X6UL76"/>
<dbReference type="SUPFAM" id="SSF50249">
    <property type="entry name" value="Nucleic acid-binding proteins"/>
    <property type="match status" value="1"/>
</dbReference>
<dbReference type="GO" id="GO:0003723">
    <property type="term" value="F:RNA binding"/>
    <property type="evidence" value="ECO:0007669"/>
    <property type="project" value="InterPro"/>
</dbReference>
<reference evidence="8" key="1">
    <citation type="submission" date="2020-08" db="EMBL/GenBank/DDBJ databases">
        <title>Multicomponent nature underlies the extraordinary mechanical properties of spider dragline silk.</title>
        <authorList>
            <person name="Kono N."/>
            <person name="Nakamura H."/>
            <person name="Mori M."/>
            <person name="Yoshida Y."/>
            <person name="Ohtoshi R."/>
            <person name="Malay A.D."/>
            <person name="Moran D.A.P."/>
            <person name="Tomita M."/>
            <person name="Numata K."/>
            <person name="Arakawa K."/>
        </authorList>
    </citation>
    <scope>NUCLEOTIDE SEQUENCE</scope>
</reference>
<keyword evidence="3 8" id="KW-0396">Initiation factor</keyword>
<dbReference type="Pfam" id="PF07541">
    <property type="entry name" value="EIF_2_alpha"/>
    <property type="match status" value="1"/>
</dbReference>
<dbReference type="InterPro" id="IPR024054">
    <property type="entry name" value="TIF2_asu_middle_sf"/>
</dbReference>
<feature type="domain" description="S1 motif" evidence="7">
    <location>
        <begin position="22"/>
        <end position="97"/>
    </location>
</feature>
<dbReference type="InterPro" id="IPR011488">
    <property type="entry name" value="TIF_2_asu"/>
</dbReference>
<dbReference type="SUPFAM" id="SSF116742">
    <property type="entry name" value="eIF2alpha middle domain-like"/>
    <property type="match status" value="1"/>
</dbReference>
<dbReference type="InterPro" id="IPR003029">
    <property type="entry name" value="S1_domain"/>
</dbReference>
<sequence length="326" mass="37158">MIKFYFNPLKFSYLAEGISAFGSKFQLTAKIQKLYQDAILLSLLLSKVSRSGRCSYGEKLSRRRIRSINKLIRVGRDECVVVIRVDKDKGYIDLSKRRVSSEDSDKCEEKFAKARAVNSILRHVAEVLKYETDEELENLYQKTAWHFDEKFKKQASSYDIFKHAVNDPSILDECGLDPETKSTLLANIKRRLTPQAVRIRADIEVACYGYEGIDAVKEALREGIKCSKEDMDVKINLIAPPVYVCTTTTMEKNDGLKALQDAINQIQAKIKEYDGVFNVVLPPKVLTDLDEAELARQFDKLEMENAEVSGDSDVEESDEEKKKDDE</sequence>
<evidence type="ECO:0000256" key="1">
    <source>
        <dbReference type="ARBA" id="ARBA00007223"/>
    </source>
</evidence>
<dbReference type="GO" id="GO:0033290">
    <property type="term" value="C:eukaryotic 48S preinitiation complex"/>
    <property type="evidence" value="ECO:0007669"/>
    <property type="project" value="TreeGrafter"/>
</dbReference>
<evidence type="ECO:0000256" key="5">
    <source>
        <dbReference type="ARBA" id="ARBA00033370"/>
    </source>
</evidence>
<dbReference type="InterPro" id="IPR012340">
    <property type="entry name" value="NA-bd_OB-fold"/>
</dbReference>
<dbReference type="PANTHER" id="PTHR10602">
    <property type="entry name" value="EUKARYOTIC TRANSLATION INITIATION FACTOR 2 SUBUNIT 1"/>
    <property type="match status" value="1"/>
</dbReference>
<feature type="region of interest" description="Disordered" evidence="6">
    <location>
        <begin position="301"/>
        <end position="326"/>
    </location>
</feature>
<accession>A0A8X6UL76</accession>
<dbReference type="PROSITE" id="PS50126">
    <property type="entry name" value="S1"/>
    <property type="match status" value="1"/>
</dbReference>
<keyword evidence="9" id="KW-1185">Reference proteome</keyword>
<evidence type="ECO:0000259" key="7">
    <source>
        <dbReference type="PROSITE" id="PS50126"/>
    </source>
</evidence>
<dbReference type="FunFam" id="3.30.70.1130:FF:000001">
    <property type="entry name" value="Eukaryotic translation initiation factor 2 subunit 1"/>
    <property type="match status" value="1"/>
</dbReference>
<comment type="caution">
    <text evidence="8">The sequence shown here is derived from an EMBL/GenBank/DDBJ whole genome shotgun (WGS) entry which is preliminary data.</text>
</comment>
<dbReference type="Gene3D" id="2.40.50.140">
    <property type="entry name" value="Nucleic acid-binding proteins"/>
    <property type="match status" value="1"/>
</dbReference>
<dbReference type="FunFam" id="1.10.150.190:FF:000001">
    <property type="entry name" value="Eukaryotic translation initiation factor 2 subunit 1"/>
    <property type="match status" value="1"/>
</dbReference>
<comment type="similarity">
    <text evidence="1">Belongs to the eIF-2-alpha family.</text>
</comment>
<dbReference type="Gene3D" id="3.30.70.1130">
    <property type="entry name" value="EIF_2_alpha"/>
    <property type="match status" value="1"/>
</dbReference>
<evidence type="ECO:0000256" key="2">
    <source>
        <dbReference type="ARBA" id="ARBA00020950"/>
    </source>
</evidence>
<dbReference type="Gene3D" id="1.10.150.190">
    <property type="entry name" value="Translation initiation factor 2, subunit 1, domain 2"/>
    <property type="match status" value="1"/>
</dbReference>
<dbReference type="SUPFAM" id="SSF110993">
    <property type="entry name" value="eIF-2-alpha, C-terminal domain"/>
    <property type="match status" value="1"/>
</dbReference>
<dbReference type="EMBL" id="BMAW01083363">
    <property type="protein sequence ID" value="GFU33499.1"/>
    <property type="molecule type" value="Genomic_DNA"/>
</dbReference>
<gene>
    <name evidence="8" type="primary">eif2s1</name>
    <name evidence="8" type="ORF">NPIL_225731</name>
</gene>
<protein>
    <recommendedName>
        <fullName evidence="2">Eukaryotic translation initiation factor 2 subunit 1</fullName>
    </recommendedName>
    <alternativeName>
        <fullName evidence="5">Eukaryotic translation initiation factor 2 subunit alpha</fullName>
    </alternativeName>
</protein>
<dbReference type="GO" id="GO:0043022">
    <property type="term" value="F:ribosome binding"/>
    <property type="evidence" value="ECO:0007669"/>
    <property type="project" value="TreeGrafter"/>
</dbReference>
<dbReference type="OrthoDB" id="1685042at2759"/>
<keyword evidence="4" id="KW-0648">Protein biosynthesis</keyword>
<evidence type="ECO:0000313" key="9">
    <source>
        <dbReference type="Proteomes" id="UP000887013"/>
    </source>
</evidence>
<evidence type="ECO:0000256" key="3">
    <source>
        <dbReference type="ARBA" id="ARBA00022540"/>
    </source>
</evidence>
<proteinExistence type="inferred from homology"/>
<dbReference type="GO" id="GO:0005850">
    <property type="term" value="C:eukaryotic translation initiation factor 2 complex"/>
    <property type="evidence" value="ECO:0007669"/>
    <property type="project" value="TreeGrafter"/>
</dbReference>
<organism evidence="8 9">
    <name type="scientific">Nephila pilipes</name>
    <name type="common">Giant wood spider</name>
    <name type="synonym">Nephila maculata</name>
    <dbReference type="NCBI Taxonomy" id="299642"/>
    <lineage>
        <taxon>Eukaryota</taxon>
        <taxon>Metazoa</taxon>
        <taxon>Ecdysozoa</taxon>
        <taxon>Arthropoda</taxon>
        <taxon>Chelicerata</taxon>
        <taxon>Arachnida</taxon>
        <taxon>Araneae</taxon>
        <taxon>Araneomorphae</taxon>
        <taxon>Entelegynae</taxon>
        <taxon>Araneoidea</taxon>
        <taxon>Nephilidae</taxon>
        <taxon>Nephila</taxon>
    </lineage>
</organism>
<dbReference type="Proteomes" id="UP000887013">
    <property type="component" value="Unassembled WGS sequence"/>
</dbReference>
<dbReference type="GO" id="GO:0003743">
    <property type="term" value="F:translation initiation factor activity"/>
    <property type="evidence" value="ECO:0007669"/>
    <property type="project" value="UniProtKB-KW"/>
</dbReference>